<organism evidence="2 3">
    <name type="scientific">Eumeta variegata</name>
    <name type="common">Bagworm moth</name>
    <name type="synonym">Eumeta japonica</name>
    <dbReference type="NCBI Taxonomy" id="151549"/>
    <lineage>
        <taxon>Eukaryota</taxon>
        <taxon>Metazoa</taxon>
        <taxon>Ecdysozoa</taxon>
        <taxon>Arthropoda</taxon>
        <taxon>Hexapoda</taxon>
        <taxon>Insecta</taxon>
        <taxon>Pterygota</taxon>
        <taxon>Neoptera</taxon>
        <taxon>Endopterygota</taxon>
        <taxon>Lepidoptera</taxon>
        <taxon>Glossata</taxon>
        <taxon>Ditrysia</taxon>
        <taxon>Tineoidea</taxon>
        <taxon>Psychidae</taxon>
        <taxon>Oiketicinae</taxon>
        <taxon>Eumeta</taxon>
    </lineage>
</organism>
<gene>
    <name evidence="2" type="ORF">EVAR_56160_1</name>
</gene>
<evidence type="ECO:0000313" key="2">
    <source>
        <dbReference type="EMBL" id="GBP70493.1"/>
    </source>
</evidence>
<feature type="compositionally biased region" description="Basic and acidic residues" evidence="1">
    <location>
        <begin position="40"/>
        <end position="50"/>
    </location>
</feature>
<dbReference type="EMBL" id="BGZK01001076">
    <property type="protein sequence ID" value="GBP70493.1"/>
    <property type="molecule type" value="Genomic_DNA"/>
</dbReference>
<feature type="compositionally biased region" description="Low complexity" evidence="1">
    <location>
        <begin position="51"/>
        <end position="69"/>
    </location>
</feature>
<keyword evidence="3" id="KW-1185">Reference proteome</keyword>
<dbReference type="AlphaFoldDB" id="A0A4C1Y563"/>
<protein>
    <submittedName>
        <fullName evidence="2">Uncharacterized protein</fullName>
    </submittedName>
</protein>
<name>A0A4C1Y563_EUMVA</name>
<feature type="region of interest" description="Disordered" evidence="1">
    <location>
        <begin position="39"/>
        <end position="101"/>
    </location>
</feature>
<dbReference type="Proteomes" id="UP000299102">
    <property type="component" value="Unassembled WGS sequence"/>
</dbReference>
<accession>A0A4C1Y563</accession>
<reference evidence="2 3" key="1">
    <citation type="journal article" date="2019" name="Commun. Biol.">
        <title>The bagworm genome reveals a unique fibroin gene that provides high tensile strength.</title>
        <authorList>
            <person name="Kono N."/>
            <person name="Nakamura H."/>
            <person name="Ohtoshi R."/>
            <person name="Tomita M."/>
            <person name="Numata K."/>
            <person name="Arakawa K."/>
        </authorList>
    </citation>
    <scope>NUCLEOTIDE SEQUENCE [LARGE SCALE GENOMIC DNA]</scope>
</reference>
<comment type="caution">
    <text evidence="2">The sequence shown here is derived from an EMBL/GenBank/DDBJ whole genome shotgun (WGS) entry which is preliminary data.</text>
</comment>
<evidence type="ECO:0000313" key="3">
    <source>
        <dbReference type="Proteomes" id="UP000299102"/>
    </source>
</evidence>
<proteinExistence type="predicted"/>
<evidence type="ECO:0000256" key="1">
    <source>
        <dbReference type="SAM" id="MobiDB-lite"/>
    </source>
</evidence>
<sequence>MQRSYYDHRPRNPQVGVYIAYVDNSGLVLSNNRSAAADVRAGRTHCEYRPSTRSRSRSSSSRQSRFSTTTGGGLCSARGSDGDPGPPIYLQWDTSLGFRAK</sequence>